<dbReference type="Pfam" id="PF11079">
    <property type="entry name" value="YqhG"/>
    <property type="match status" value="1"/>
</dbReference>
<dbReference type="GeneID" id="48278774"/>
<protein>
    <submittedName>
        <fullName evidence="2">YqhG</fullName>
    </submittedName>
</protein>
<gene>
    <name evidence="1" type="ORF">LS41612_21460</name>
    <name evidence="2" type="ORF">NCTC10338_00366</name>
</gene>
<proteinExistence type="predicted"/>
<accession>A0A2S0K616</accession>
<organism evidence="1 3">
    <name type="scientific">Lysinibacillus sphaericus</name>
    <name type="common">Bacillus sphaericus</name>
    <dbReference type="NCBI Taxonomy" id="1421"/>
    <lineage>
        <taxon>Bacteria</taxon>
        <taxon>Bacillati</taxon>
        <taxon>Bacillota</taxon>
        <taxon>Bacilli</taxon>
        <taxon>Bacillales</taxon>
        <taxon>Bacillaceae</taxon>
        <taxon>Lysinibacillus</taxon>
    </lineage>
</organism>
<name>A0A2S0K616_LYSSH</name>
<evidence type="ECO:0000313" key="3">
    <source>
        <dbReference type="Proteomes" id="UP000238825"/>
    </source>
</evidence>
<dbReference type="InterPro" id="IPR024562">
    <property type="entry name" value="YqhG"/>
</dbReference>
<evidence type="ECO:0000313" key="4">
    <source>
        <dbReference type="Proteomes" id="UP000255295"/>
    </source>
</evidence>
<dbReference type="Proteomes" id="UP000255295">
    <property type="component" value="Unassembled WGS sequence"/>
</dbReference>
<sequence length="259" mass="30599">MYPQQVHNYLRQFFLENECDMIFEDEHYLTVQLTIAMDKRIMNRPFYWQYVEATNGEPNPAQVTFITEQNAMSGKVIGEVVHFGSPRLNQIFQATRELGAFVQMFQKVDAEIGQVLLTPWLGVNYKVSYCCDRTKEMLYSFGINLLTGTINNNFHEAINSIDWDSTQSENAFYVQHIIKPERALQRLDKAIDAIIQQDDHTWAEQAKKRWQRDQRVLDYFYEDVEEKPECYEVEKKALEEQYDAKIKIEIVNGGLFYMR</sequence>
<evidence type="ECO:0000313" key="1">
    <source>
        <dbReference type="EMBL" id="AVK98704.1"/>
    </source>
</evidence>
<dbReference type="Proteomes" id="UP000238825">
    <property type="component" value="Chromosome"/>
</dbReference>
<evidence type="ECO:0000313" key="2">
    <source>
        <dbReference type="EMBL" id="SUV15302.1"/>
    </source>
</evidence>
<dbReference type="RefSeq" id="WP_024360877.1">
    <property type="nucleotide sequence ID" value="NZ_BJNS01000028.1"/>
</dbReference>
<reference evidence="1 3" key="1">
    <citation type="submission" date="2017-03" db="EMBL/GenBank/DDBJ databases">
        <title>The whole genome sequencing and assembly of Lysinibacillus sphaericus DSM 28T strain.</title>
        <authorList>
            <person name="Lee Y.-J."/>
            <person name="Yi H."/>
            <person name="Bahn Y.-S."/>
            <person name="Kim J.F."/>
            <person name="Lee D.-W."/>
        </authorList>
    </citation>
    <scope>NUCLEOTIDE SEQUENCE [LARGE SCALE GENOMIC DNA]</scope>
    <source>
        <strain evidence="1 3">DSM 28</strain>
    </source>
</reference>
<reference evidence="2 4" key="2">
    <citation type="submission" date="2018-06" db="EMBL/GenBank/DDBJ databases">
        <authorList>
            <consortium name="Pathogen Informatics"/>
            <person name="Doyle S."/>
        </authorList>
    </citation>
    <scope>NUCLEOTIDE SEQUENCE [LARGE SCALE GENOMIC DNA]</scope>
    <source>
        <strain evidence="2 4">NCTC10338</strain>
    </source>
</reference>
<dbReference type="EMBL" id="UFSZ01000001">
    <property type="protein sequence ID" value="SUV15302.1"/>
    <property type="molecule type" value="Genomic_DNA"/>
</dbReference>
<dbReference type="EMBL" id="CP019980">
    <property type="protein sequence ID" value="AVK98704.1"/>
    <property type="molecule type" value="Genomic_DNA"/>
</dbReference>
<dbReference type="AlphaFoldDB" id="A0A2S0K616"/>